<sequence length="352" mass="40241">MDTWHIALNTLSILCALVSFLPFLDFKHWFFRIFDFVRLQLLALLVVLFITGLFFSSGSLFLGTLTQVLLLMAIAYQLFIIWPYLPFRKQSKGVPEKAITLISVNVLQKNADHQKLIGLVKQIQPDILLTMESNLEWEKALSEIEDDFTFSHKMPKENRYGMHLYSRLKVKSCQGHYLISDEHPSIEASLVDKNGTDFTFWGIHPPPPSPTEKPTSKQKDAELMMVARKVHDKKMPTLVSGDFNNVCWSKSSKLFSKVSKLKDARLGKGFYSTFPVKPKLFRFPIDLLFHSRDMKVHQIKTLPAIGSDHLPLFATFTITDTGHKTVKTMEPEVKQEVISIIVEGKEAAQEEN</sequence>
<dbReference type="InterPro" id="IPR005135">
    <property type="entry name" value="Endo/exonuclease/phosphatase"/>
</dbReference>
<organism evidence="3 4">
    <name type="scientific">Flagellimonas olearia</name>
    <dbReference type="NCBI Taxonomy" id="552546"/>
    <lineage>
        <taxon>Bacteria</taxon>
        <taxon>Pseudomonadati</taxon>
        <taxon>Bacteroidota</taxon>
        <taxon>Flavobacteriia</taxon>
        <taxon>Flavobacteriales</taxon>
        <taxon>Flavobacteriaceae</taxon>
        <taxon>Flagellimonas</taxon>
    </lineage>
</organism>
<keyword evidence="1" id="KW-0812">Transmembrane</keyword>
<dbReference type="RefSeq" id="WP_129654791.1">
    <property type="nucleotide sequence ID" value="NZ_ML142911.1"/>
</dbReference>
<feature type="transmembrane region" description="Helical" evidence="1">
    <location>
        <begin position="36"/>
        <end position="55"/>
    </location>
</feature>
<proteinExistence type="predicted"/>
<protein>
    <recommendedName>
        <fullName evidence="2">Endonuclease/exonuclease/phosphatase domain-containing protein</fullName>
    </recommendedName>
</protein>
<keyword evidence="4" id="KW-1185">Reference proteome</keyword>
<dbReference type="InterPro" id="IPR036691">
    <property type="entry name" value="Endo/exonu/phosph_ase_sf"/>
</dbReference>
<dbReference type="SUPFAM" id="SSF56219">
    <property type="entry name" value="DNase I-like"/>
    <property type="match status" value="1"/>
</dbReference>
<dbReference type="AlphaFoldDB" id="A0A444VK39"/>
<reference evidence="3 4" key="1">
    <citation type="submission" date="2014-04" db="EMBL/GenBank/DDBJ databases">
        <title>Whole genome of Muricauda olearia.</title>
        <authorList>
            <person name="Zhang X.-H."/>
            <person name="Tang K."/>
        </authorList>
    </citation>
    <scope>NUCLEOTIDE SEQUENCE [LARGE SCALE GENOMIC DNA]</scope>
    <source>
        <strain evidence="3 4">Th120</strain>
    </source>
</reference>
<name>A0A444VK39_9FLAO</name>
<dbReference type="Proteomes" id="UP000290261">
    <property type="component" value="Unassembled WGS sequence"/>
</dbReference>
<feature type="domain" description="Endonuclease/exonuclease/phosphatase" evidence="2">
    <location>
        <begin position="103"/>
        <end position="309"/>
    </location>
</feature>
<evidence type="ECO:0000256" key="1">
    <source>
        <dbReference type="SAM" id="Phobius"/>
    </source>
</evidence>
<evidence type="ECO:0000313" key="4">
    <source>
        <dbReference type="Proteomes" id="UP000290261"/>
    </source>
</evidence>
<dbReference type="GO" id="GO:0003824">
    <property type="term" value="F:catalytic activity"/>
    <property type="evidence" value="ECO:0007669"/>
    <property type="project" value="InterPro"/>
</dbReference>
<comment type="caution">
    <text evidence="3">The sequence shown here is derived from an EMBL/GenBank/DDBJ whole genome shotgun (WGS) entry which is preliminary data.</text>
</comment>
<feature type="transmembrane region" description="Helical" evidence="1">
    <location>
        <begin position="6"/>
        <end position="24"/>
    </location>
</feature>
<evidence type="ECO:0000313" key="3">
    <source>
        <dbReference type="EMBL" id="RYC51143.1"/>
    </source>
</evidence>
<evidence type="ECO:0000259" key="2">
    <source>
        <dbReference type="Pfam" id="PF03372"/>
    </source>
</evidence>
<feature type="transmembrane region" description="Helical" evidence="1">
    <location>
        <begin position="61"/>
        <end position="85"/>
    </location>
</feature>
<dbReference type="EMBL" id="JJMP01000007">
    <property type="protein sequence ID" value="RYC51143.1"/>
    <property type="molecule type" value="Genomic_DNA"/>
</dbReference>
<keyword evidence="1" id="KW-1133">Transmembrane helix</keyword>
<accession>A0A444VK39</accession>
<gene>
    <name evidence="3" type="ORF">DN53_16045</name>
</gene>
<keyword evidence="1" id="KW-0472">Membrane</keyword>
<dbReference type="Gene3D" id="3.60.10.10">
    <property type="entry name" value="Endonuclease/exonuclease/phosphatase"/>
    <property type="match status" value="1"/>
</dbReference>
<dbReference type="Pfam" id="PF03372">
    <property type="entry name" value="Exo_endo_phos"/>
    <property type="match status" value="1"/>
</dbReference>